<dbReference type="GO" id="GO:0022857">
    <property type="term" value="F:transmembrane transporter activity"/>
    <property type="evidence" value="ECO:0007669"/>
    <property type="project" value="TreeGrafter"/>
</dbReference>
<feature type="transmembrane region" description="Helical" evidence="6">
    <location>
        <begin position="359"/>
        <end position="383"/>
    </location>
</feature>
<dbReference type="KEGG" id="mtm:MYCTH_2308878"/>
<organism evidence="7 8">
    <name type="scientific">Thermothelomyces thermophilus (strain ATCC 42464 / BCRC 31852 / DSM 1799)</name>
    <name type="common">Sporotrichum thermophile</name>
    <dbReference type="NCBI Taxonomy" id="573729"/>
    <lineage>
        <taxon>Eukaryota</taxon>
        <taxon>Fungi</taxon>
        <taxon>Dikarya</taxon>
        <taxon>Ascomycota</taxon>
        <taxon>Pezizomycotina</taxon>
        <taxon>Sordariomycetes</taxon>
        <taxon>Sordariomycetidae</taxon>
        <taxon>Sordariales</taxon>
        <taxon>Chaetomiaceae</taxon>
        <taxon>Thermothelomyces</taxon>
    </lineage>
</organism>
<dbReference type="GeneID" id="11511061"/>
<dbReference type="PANTHER" id="PTHR23507:SF8">
    <property type="entry name" value="MFS GENERAL SUBSTRATE TRANSPORTER"/>
    <property type="match status" value="1"/>
</dbReference>
<dbReference type="Proteomes" id="UP000007322">
    <property type="component" value="Chromosome 5"/>
</dbReference>
<feature type="transmembrane region" description="Helical" evidence="6">
    <location>
        <begin position="503"/>
        <end position="525"/>
    </location>
</feature>
<keyword evidence="8" id="KW-1185">Reference proteome</keyword>
<feature type="compositionally biased region" description="Basic residues" evidence="5">
    <location>
        <begin position="395"/>
        <end position="405"/>
    </location>
</feature>
<feature type="region of interest" description="Disordered" evidence="5">
    <location>
        <begin position="391"/>
        <end position="463"/>
    </location>
</feature>
<dbReference type="PANTHER" id="PTHR23507">
    <property type="entry name" value="ZGC:174356"/>
    <property type="match status" value="1"/>
</dbReference>
<evidence type="ECO:0000256" key="2">
    <source>
        <dbReference type="ARBA" id="ARBA00022692"/>
    </source>
</evidence>
<keyword evidence="2 6" id="KW-0812">Transmembrane</keyword>
<feature type="transmembrane region" description="Helical" evidence="6">
    <location>
        <begin position="227"/>
        <end position="246"/>
    </location>
</feature>
<feature type="transmembrane region" description="Helical" evidence="6">
    <location>
        <begin position="476"/>
        <end position="497"/>
    </location>
</feature>
<sequence length="624" mass="65616">MTETTPPAAGDPADVPPPHPKYYRSPAASRRAVRPLLLLVALVNLAWSLYQLPLSRVLESRLCREHYAARDPSVLRPDGSVPEQLCKIDPVQQPLGRIQGMTEAAWVAGDFLMTIPLVCLADHLGHRFVLWLNLVPRVLLLAWTFAVGYFDHALPVDAILAAPVFSFLGGDCVFNSIVYAIVSDLADDNVLRATFFGYVNAVSSIFSSQLGPALASATMSTLLWLPLWLGIAILLLAIPVISALPLPSTRSYPGSATITGIVDEEEAADDPHHHATPLLAAAAAAAVAAGGGGGGGGRGGHPHTSTLRSLAARRVGALLALLASPTRSLVLLLSVFFLASLASSDTKLLPLYISNRYAWTFASVGYLLSAKALFNFFLLWVAVPRVLRWQQQQQQRRKQRRKQLGRRQEGTRRRSSSSSTATTTATTPVAVGGGGGGGGGGGNGDRSGSFSSRPSTPDELDTDADWRDVLRNAETCLWLSAAGASCIAGSPSIGLLVPSLGLYALGIALPMFTYSLLRAPGMGLVGKRGGRDRSRSGSRGRGRGWNRGGGGGGGGGDGEEGGDGLGAPVFSVVMLVRTLGTLVGAVVMPALWVTGLGVEILPLPYVASAFFYAIAAVVVKRIHV</sequence>
<feature type="region of interest" description="Disordered" evidence="5">
    <location>
        <begin position="1"/>
        <end position="23"/>
    </location>
</feature>
<feature type="transmembrane region" description="Helical" evidence="6">
    <location>
        <begin position="574"/>
        <end position="594"/>
    </location>
</feature>
<feature type="region of interest" description="Disordered" evidence="5">
    <location>
        <begin position="526"/>
        <end position="560"/>
    </location>
</feature>
<accession>G2QKF0</accession>
<feature type="compositionally biased region" description="Gly residues" evidence="5">
    <location>
        <begin position="545"/>
        <end position="556"/>
    </location>
</feature>
<proteinExistence type="predicted"/>
<reference evidence="7 8" key="1">
    <citation type="journal article" date="2011" name="Nat. Biotechnol.">
        <title>Comparative genomic analysis of the thermophilic biomass-degrading fungi Myceliophthora thermophila and Thielavia terrestris.</title>
        <authorList>
            <person name="Berka R.M."/>
            <person name="Grigoriev I.V."/>
            <person name="Otillar R."/>
            <person name="Salamov A."/>
            <person name="Grimwood J."/>
            <person name="Reid I."/>
            <person name="Ishmael N."/>
            <person name="John T."/>
            <person name="Darmond C."/>
            <person name="Moisan M.-C."/>
            <person name="Henrissat B."/>
            <person name="Coutinho P.M."/>
            <person name="Lombard V."/>
            <person name="Natvig D.O."/>
            <person name="Lindquist E."/>
            <person name="Schmutz J."/>
            <person name="Lucas S."/>
            <person name="Harris P."/>
            <person name="Powlowski J."/>
            <person name="Bellemare A."/>
            <person name="Taylor D."/>
            <person name="Butler G."/>
            <person name="de Vries R.P."/>
            <person name="Allijn I.E."/>
            <person name="van den Brink J."/>
            <person name="Ushinsky S."/>
            <person name="Storms R."/>
            <person name="Powell A.J."/>
            <person name="Paulsen I.T."/>
            <person name="Elbourne L.D.H."/>
            <person name="Baker S.E."/>
            <person name="Magnuson J."/>
            <person name="LaBoissiere S."/>
            <person name="Clutterbuck A.J."/>
            <person name="Martinez D."/>
            <person name="Wogulis M."/>
            <person name="de Leon A.L."/>
            <person name="Rey M.W."/>
            <person name="Tsang A."/>
        </authorList>
    </citation>
    <scope>NUCLEOTIDE SEQUENCE [LARGE SCALE GENOMIC DNA]</scope>
    <source>
        <strain evidence="8">ATCC 42464 / BCRC 31852 / DSM 1799</strain>
    </source>
</reference>
<evidence type="ECO:0000256" key="4">
    <source>
        <dbReference type="ARBA" id="ARBA00023136"/>
    </source>
</evidence>
<dbReference type="AlphaFoldDB" id="G2QKF0"/>
<dbReference type="EMBL" id="CP003006">
    <property type="protein sequence ID" value="AEO60056.1"/>
    <property type="molecule type" value="Genomic_DNA"/>
</dbReference>
<feature type="transmembrane region" description="Helical" evidence="6">
    <location>
        <begin position="158"/>
        <end position="182"/>
    </location>
</feature>
<evidence type="ECO:0000313" key="8">
    <source>
        <dbReference type="Proteomes" id="UP000007322"/>
    </source>
</evidence>
<feature type="transmembrane region" description="Helical" evidence="6">
    <location>
        <begin position="600"/>
        <end position="619"/>
    </location>
</feature>
<dbReference type="eggNOG" id="ENOG502SJPU">
    <property type="taxonomic scope" value="Eukaryota"/>
</dbReference>
<feature type="compositionally biased region" description="Low complexity" evidence="5">
    <location>
        <begin position="1"/>
        <end position="13"/>
    </location>
</feature>
<feature type="transmembrane region" description="Helical" evidence="6">
    <location>
        <begin position="315"/>
        <end position="339"/>
    </location>
</feature>
<dbReference type="OMA" id="QRAIYFG"/>
<evidence type="ECO:0000256" key="3">
    <source>
        <dbReference type="ARBA" id="ARBA00022989"/>
    </source>
</evidence>
<keyword evidence="3 6" id="KW-1133">Transmembrane helix</keyword>
<dbReference type="InterPro" id="IPR036259">
    <property type="entry name" value="MFS_trans_sf"/>
</dbReference>
<feature type="transmembrane region" description="Helical" evidence="6">
    <location>
        <begin position="32"/>
        <end position="50"/>
    </location>
</feature>
<dbReference type="Gene3D" id="1.20.1250.20">
    <property type="entry name" value="MFS general substrate transporter like domains"/>
    <property type="match status" value="1"/>
</dbReference>
<gene>
    <name evidence="7" type="ORF">MYCTH_2308878</name>
</gene>
<evidence type="ECO:0000313" key="7">
    <source>
        <dbReference type="EMBL" id="AEO60056.1"/>
    </source>
</evidence>
<feature type="transmembrane region" description="Helical" evidence="6">
    <location>
        <begin position="128"/>
        <end position="146"/>
    </location>
</feature>
<dbReference type="GO" id="GO:0016020">
    <property type="term" value="C:membrane"/>
    <property type="evidence" value="ECO:0007669"/>
    <property type="project" value="UniProtKB-SubCell"/>
</dbReference>
<protein>
    <recommendedName>
        <fullName evidence="9">Major facilitator superfamily (MFS) profile domain-containing protein</fullName>
    </recommendedName>
</protein>
<dbReference type="HOGENOM" id="CLU_013756_1_0_1"/>
<dbReference type="RefSeq" id="XP_003665301.1">
    <property type="nucleotide sequence ID" value="XM_003665253.1"/>
</dbReference>
<keyword evidence="4 6" id="KW-0472">Membrane</keyword>
<evidence type="ECO:0008006" key="9">
    <source>
        <dbReference type="Google" id="ProtNLM"/>
    </source>
</evidence>
<name>G2QKF0_THET4</name>
<comment type="subcellular location">
    <subcellularLocation>
        <location evidence="1">Membrane</location>
        <topology evidence="1">Multi-pass membrane protein</topology>
    </subcellularLocation>
</comment>
<dbReference type="OrthoDB" id="10029326at2759"/>
<evidence type="ECO:0000256" key="1">
    <source>
        <dbReference type="ARBA" id="ARBA00004141"/>
    </source>
</evidence>
<evidence type="ECO:0000256" key="5">
    <source>
        <dbReference type="SAM" id="MobiDB-lite"/>
    </source>
</evidence>
<feature type="compositionally biased region" description="Low complexity" evidence="5">
    <location>
        <begin position="416"/>
        <end position="430"/>
    </location>
</feature>
<dbReference type="SUPFAM" id="SSF103473">
    <property type="entry name" value="MFS general substrate transporter"/>
    <property type="match status" value="1"/>
</dbReference>
<feature type="transmembrane region" description="Helical" evidence="6">
    <location>
        <begin position="104"/>
        <end position="121"/>
    </location>
</feature>
<dbReference type="InParanoid" id="G2QKF0"/>
<feature type="transmembrane region" description="Helical" evidence="6">
    <location>
        <begin position="194"/>
        <end position="215"/>
    </location>
</feature>
<evidence type="ECO:0000256" key="6">
    <source>
        <dbReference type="SAM" id="Phobius"/>
    </source>
</evidence>
<dbReference type="VEuPathDB" id="FungiDB:MYCTH_2308878"/>
<feature type="compositionally biased region" description="Gly residues" evidence="5">
    <location>
        <begin position="431"/>
        <end position="445"/>
    </location>
</feature>